<organism evidence="1">
    <name type="scientific">Bacillus phage Adastra</name>
    <dbReference type="NCBI Taxonomy" id="3143958"/>
    <lineage>
        <taxon>Viruses</taxon>
        <taxon>Duplodnaviria</taxon>
        <taxon>Heunggongvirae</taxon>
        <taxon>Uroviricota</taxon>
        <taxon>Caudoviricetes</taxon>
        <taxon>Herelleviridae</taxon>
        <taxon>Spounavirinae</taxon>
        <taxon>Okubovirus</taxon>
    </lineage>
</organism>
<protein>
    <submittedName>
        <fullName evidence="1">Baseplate</fullName>
    </submittedName>
</protein>
<accession>A0AAU8BCU6</accession>
<proteinExistence type="predicted"/>
<evidence type="ECO:0000313" key="1">
    <source>
        <dbReference type="EMBL" id="XCD09637.1"/>
    </source>
</evidence>
<reference evidence="1" key="1">
    <citation type="submission" date="2024-05" db="EMBL/GenBank/DDBJ databases">
        <authorList>
            <person name="Herbig A.F."/>
            <person name="Pendergrass E.L."/>
        </authorList>
    </citation>
    <scope>NUCLEOTIDE SEQUENCE</scope>
</reference>
<dbReference type="EMBL" id="PP819608">
    <property type="protein sequence ID" value="XCD09637.1"/>
    <property type="molecule type" value="Genomic_DNA"/>
</dbReference>
<name>A0AAU8BCU6_9CAUD</name>
<gene>
    <name evidence="1" type="ORF">Adastra092</name>
</gene>
<sequence length="362" mass="41408">MKIIDRLHQIFNRRSLGDLKHVTDALDQSLNGLSDDLKNLDLQYVIKTATGDWLDEWGSWFNVSRGSGETDEEYRKRILAVVTKPKNTIPALLDAIKSYYNYDPTLKVWIYEPYVNVRRFSISAFSGPDKFTDGAYYRRNIVDIHLNRSVDPMLIKILLKLKSAGVKLYFTFVDEILQDGLVLEMFSKNPPITDMTRTTEPTFEKRASKRFSVKNGMFNLSGTKVLFTEYEKESNLTAKLDFQNSIWSYTLLRDIFEQTIANFETNQVVPKDIEVESQLTAHHITEEPQSADAFKYNDLTGFMTIDHYAAGSLKIIGDSQYSIEKLSTGDNPVLAGSDLTVKELYEPIVIEQYPAQVETTNV</sequence>